<comment type="similarity">
    <text evidence="7">Belongs to the binding-protein-dependent transport system permease family.</text>
</comment>
<evidence type="ECO:0000256" key="7">
    <source>
        <dbReference type="RuleBase" id="RU363032"/>
    </source>
</evidence>
<feature type="transmembrane region" description="Helical" evidence="7">
    <location>
        <begin position="35"/>
        <end position="52"/>
    </location>
</feature>
<evidence type="ECO:0000313" key="10">
    <source>
        <dbReference type="Proteomes" id="UP000322634"/>
    </source>
</evidence>
<dbReference type="PANTHER" id="PTHR30151">
    <property type="entry name" value="ALKANE SULFONATE ABC TRANSPORTER-RELATED, MEMBRANE SUBUNIT"/>
    <property type="match status" value="1"/>
</dbReference>
<dbReference type="InterPro" id="IPR000515">
    <property type="entry name" value="MetI-like"/>
</dbReference>
<accession>A0A5D0U7Q4</accession>
<keyword evidence="10" id="KW-1185">Reference proteome</keyword>
<evidence type="ECO:0000313" key="9">
    <source>
        <dbReference type="EMBL" id="TYC13736.1"/>
    </source>
</evidence>
<dbReference type="AlphaFoldDB" id="A0A5D0U7Q4"/>
<gene>
    <name evidence="9" type="ORF">FXF65_18870</name>
</gene>
<comment type="subcellular location">
    <subcellularLocation>
        <location evidence="1 7">Cell membrane</location>
        <topology evidence="1 7">Multi-pass membrane protein</topology>
    </subcellularLocation>
</comment>
<sequence>MTSTAEAPVAVEVGRTAAPPSAKASRRGLAKAGVLLRRTVALAAFLAVWELAPRAGLVDRIFLPPVSEIVPALWDLAGSGRLWQDAEASLVRSLSGFGLSIVVAVPLGLLIGWYRPVAELLNPLLELFRNTAAIALLPVFVLILGIGETSKVAIVLYACTWPILLNTISAVGTVDPTLVKSARSLGLSAPRIFQKVILPAAVPAVFTGIRLAGATAVLVVIVAEMVGAKEGLGFLINSSQQNFAIDDMYAGIIAISALGLLFNHLLVLVERRFTRWRAPVR</sequence>
<feature type="transmembrane region" description="Helical" evidence="7">
    <location>
        <begin position="248"/>
        <end position="269"/>
    </location>
</feature>
<evidence type="ECO:0000256" key="4">
    <source>
        <dbReference type="ARBA" id="ARBA00022692"/>
    </source>
</evidence>
<keyword evidence="4 7" id="KW-0812">Transmembrane</keyword>
<comment type="caution">
    <text evidence="9">The sequence shown here is derived from an EMBL/GenBank/DDBJ whole genome shotgun (WGS) entry which is preliminary data.</text>
</comment>
<keyword evidence="5 7" id="KW-1133">Transmembrane helix</keyword>
<dbReference type="PROSITE" id="PS50928">
    <property type="entry name" value="ABC_TM1"/>
    <property type="match status" value="1"/>
</dbReference>
<dbReference type="RefSeq" id="WP_148351282.1">
    <property type="nucleotide sequence ID" value="NZ_JBHSBF010000010.1"/>
</dbReference>
<keyword evidence="3" id="KW-1003">Cell membrane</keyword>
<dbReference type="GO" id="GO:0005886">
    <property type="term" value="C:plasma membrane"/>
    <property type="evidence" value="ECO:0007669"/>
    <property type="project" value="UniProtKB-SubCell"/>
</dbReference>
<organism evidence="9 10">
    <name type="scientific">Actinomadura syzygii</name>
    <dbReference type="NCBI Taxonomy" id="1427538"/>
    <lineage>
        <taxon>Bacteria</taxon>
        <taxon>Bacillati</taxon>
        <taxon>Actinomycetota</taxon>
        <taxon>Actinomycetes</taxon>
        <taxon>Streptosporangiales</taxon>
        <taxon>Thermomonosporaceae</taxon>
        <taxon>Actinomadura</taxon>
    </lineage>
</organism>
<feature type="transmembrane region" description="Helical" evidence="7">
    <location>
        <begin position="152"/>
        <end position="175"/>
    </location>
</feature>
<protein>
    <submittedName>
        <fullName evidence="9">ABC transporter permease</fullName>
    </submittedName>
</protein>
<dbReference type="CDD" id="cd06261">
    <property type="entry name" value="TM_PBP2"/>
    <property type="match status" value="1"/>
</dbReference>
<feature type="domain" description="ABC transmembrane type-1" evidence="8">
    <location>
        <begin position="86"/>
        <end position="270"/>
    </location>
</feature>
<dbReference type="GO" id="GO:0055085">
    <property type="term" value="P:transmembrane transport"/>
    <property type="evidence" value="ECO:0007669"/>
    <property type="project" value="InterPro"/>
</dbReference>
<keyword evidence="2 7" id="KW-0813">Transport</keyword>
<feature type="transmembrane region" description="Helical" evidence="7">
    <location>
        <begin position="196"/>
        <end position="228"/>
    </location>
</feature>
<reference evidence="9 10" key="1">
    <citation type="submission" date="2019-08" db="EMBL/GenBank/DDBJ databases">
        <title>Actinomadura sp. nov. CYP1-5 isolated from mountain soil.</title>
        <authorList>
            <person name="Songsumanus A."/>
            <person name="Kuncharoen N."/>
            <person name="Kudo T."/>
            <person name="Yuki M."/>
            <person name="Igarashi Y."/>
            <person name="Tanasupawat S."/>
        </authorList>
    </citation>
    <scope>NUCLEOTIDE SEQUENCE [LARGE SCALE GENOMIC DNA]</scope>
    <source>
        <strain evidence="9 10">GKU157</strain>
    </source>
</reference>
<evidence type="ECO:0000256" key="3">
    <source>
        <dbReference type="ARBA" id="ARBA00022475"/>
    </source>
</evidence>
<evidence type="ECO:0000259" key="8">
    <source>
        <dbReference type="PROSITE" id="PS50928"/>
    </source>
</evidence>
<dbReference type="Proteomes" id="UP000322634">
    <property type="component" value="Unassembled WGS sequence"/>
</dbReference>
<dbReference type="OrthoDB" id="3173654at2"/>
<evidence type="ECO:0000256" key="2">
    <source>
        <dbReference type="ARBA" id="ARBA00022448"/>
    </source>
</evidence>
<dbReference type="Pfam" id="PF00528">
    <property type="entry name" value="BPD_transp_1"/>
    <property type="match status" value="1"/>
</dbReference>
<dbReference type="SUPFAM" id="SSF161098">
    <property type="entry name" value="MetI-like"/>
    <property type="match status" value="1"/>
</dbReference>
<dbReference type="Gene3D" id="1.10.3720.10">
    <property type="entry name" value="MetI-like"/>
    <property type="match status" value="1"/>
</dbReference>
<feature type="transmembrane region" description="Helical" evidence="7">
    <location>
        <begin position="127"/>
        <end position="146"/>
    </location>
</feature>
<feature type="transmembrane region" description="Helical" evidence="7">
    <location>
        <begin position="94"/>
        <end position="115"/>
    </location>
</feature>
<evidence type="ECO:0000256" key="1">
    <source>
        <dbReference type="ARBA" id="ARBA00004651"/>
    </source>
</evidence>
<dbReference type="InterPro" id="IPR035906">
    <property type="entry name" value="MetI-like_sf"/>
</dbReference>
<dbReference type="PANTHER" id="PTHR30151:SF0">
    <property type="entry name" value="ABC TRANSPORTER PERMEASE PROTEIN MJ0413-RELATED"/>
    <property type="match status" value="1"/>
</dbReference>
<dbReference type="EMBL" id="VSFF01000007">
    <property type="protein sequence ID" value="TYC13736.1"/>
    <property type="molecule type" value="Genomic_DNA"/>
</dbReference>
<evidence type="ECO:0000256" key="6">
    <source>
        <dbReference type="ARBA" id="ARBA00023136"/>
    </source>
</evidence>
<keyword evidence="6 7" id="KW-0472">Membrane</keyword>
<evidence type="ECO:0000256" key="5">
    <source>
        <dbReference type="ARBA" id="ARBA00022989"/>
    </source>
</evidence>
<proteinExistence type="inferred from homology"/>
<name>A0A5D0U7Q4_9ACTN</name>